<dbReference type="EMBL" id="JAGMUU010000004">
    <property type="protein sequence ID" value="KAH7154880.1"/>
    <property type="molecule type" value="Genomic_DNA"/>
</dbReference>
<dbReference type="GO" id="GO:0003824">
    <property type="term" value="F:catalytic activity"/>
    <property type="evidence" value="ECO:0007669"/>
    <property type="project" value="InterPro"/>
</dbReference>
<dbReference type="PANTHER" id="PTHR46082:SF6">
    <property type="entry name" value="AAA+ ATPASE DOMAIN-CONTAINING PROTEIN-RELATED"/>
    <property type="match status" value="1"/>
</dbReference>
<dbReference type="SUPFAM" id="SSF53167">
    <property type="entry name" value="Purine and uridine phosphorylases"/>
    <property type="match status" value="1"/>
</dbReference>
<accession>A0A9P9F7A7</accession>
<evidence type="ECO:0000313" key="2">
    <source>
        <dbReference type="Proteomes" id="UP000717696"/>
    </source>
</evidence>
<dbReference type="OrthoDB" id="4121222at2759"/>
<gene>
    <name evidence="1" type="ORF">B0J13DRAFT_521055</name>
</gene>
<evidence type="ECO:0008006" key="3">
    <source>
        <dbReference type="Google" id="ProtNLM"/>
    </source>
</evidence>
<dbReference type="Proteomes" id="UP000717696">
    <property type="component" value="Unassembled WGS sequence"/>
</dbReference>
<dbReference type="PANTHER" id="PTHR46082">
    <property type="entry name" value="ATP/GTP-BINDING PROTEIN-RELATED"/>
    <property type="match status" value="1"/>
</dbReference>
<dbReference type="InterPro" id="IPR053137">
    <property type="entry name" value="NLR-like"/>
</dbReference>
<dbReference type="Gene3D" id="3.40.50.1580">
    <property type="entry name" value="Nucleoside phosphorylase domain"/>
    <property type="match status" value="1"/>
</dbReference>
<proteinExistence type="predicted"/>
<comment type="caution">
    <text evidence="1">The sequence shown here is derived from an EMBL/GenBank/DDBJ whole genome shotgun (WGS) entry which is preliminary data.</text>
</comment>
<dbReference type="AlphaFoldDB" id="A0A9P9F7A7"/>
<evidence type="ECO:0000313" key="1">
    <source>
        <dbReference type="EMBL" id="KAH7154880.1"/>
    </source>
</evidence>
<reference evidence="1" key="1">
    <citation type="journal article" date="2021" name="Nat. Commun.">
        <title>Genetic determinants of endophytism in the Arabidopsis root mycobiome.</title>
        <authorList>
            <person name="Mesny F."/>
            <person name="Miyauchi S."/>
            <person name="Thiergart T."/>
            <person name="Pickel B."/>
            <person name="Atanasova L."/>
            <person name="Karlsson M."/>
            <person name="Huettel B."/>
            <person name="Barry K.W."/>
            <person name="Haridas S."/>
            <person name="Chen C."/>
            <person name="Bauer D."/>
            <person name="Andreopoulos W."/>
            <person name="Pangilinan J."/>
            <person name="LaButti K."/>
            <person name="Riley R."/>
            <person name="Lipzen A."/>
            <person name="Clum A."/>
            <person name="Drula E."/>
            <person name="Henrissat B."/>
            <person name="Kohler A."/>
            <person name="Grigoriev I.V."/>
            <person name="Martin F.M."/>
            <person name="Hacquard S."/>
        </authorList>
    </citation>
    <scope>NUCLEOTIDE SEQUENCE</scope>
    <source>
        <strain evidence="1">MPI-CAGE-AT-0021</strain>
    </source>
</reference>
<name>A0A9P9F7A7_9HYPO</name>
<dbReference type="GO" id="GO:0009116">
    <property type="term" value="P:nucleoside metabolic process"/>
    <property type="evidence" value="ECO:0007669"/>
    <property type="project" value="InterPro"/>
</dbReference>
<organism evidence="1 2">
    <name type="scientific">Dactylonectria estremocensis</name>
    <dbReference type="NCBI Taxonomy" id="1079267"/>
    <lineage>
        <taxon>Eukaryota</taxon>
        <taxon>Fungi</taxon>
        <taxon>Dikarya</taxon>
        <taxon>Ascomycota</taxon>
        <taxon>Pezizomycotina</taxon>
        <taxon>Sordariomycetes</taxon>
        <taxon>Hypocreomycetidae</taxon>
        <taxon>Hypocreales</taxon>
        <taxon>Nectriaceae</taxon>
        <taxon>Dactylonectria</taxon>
    </lineage>
</organism>
<keyword evidence="2" id="KW-1185">Reference proteome</keyword>
<protein>
    <recommendedName>
        <fullName evidence="3">Nucleoside phosphorylase domain-containing protein</fullName>
    </recommendedName>
</protein>
<sequence length="117" mass="12499">MLGSARDGFGKAPGDPNRYVNGGMGNLAVVLFLLPGMGKVSAASDAASLRSSYSNIKCAFLVGICGAVLQVSGTEVLLGDVILSRYLVQYDLARQYSREIMRKKTIEDTLGRPNNEI</sequence>
<dbReference type="InterPro" id="IPR035994">
    <property type="entry name" value="Nucleoside_phosphorylase_sf"/>
</dbReference>